<evidence type="ECO:0000256" key="3">
    <source>
        <dbReference type="ARBA" id="ARBA00022679"/>
    </source>
</evidence>
<dbReference type="Gene3D" id="3.40.50.150">
    <property type="entry name" value="Vaccinia Virus protein VP39"/>
    <property type="match status" value="1"/>
</dbReference>
<evidence type="ECO:0000256" key="2">
    <source>
        <dbReference type="ARBA" id="ARBA00022603"/>
    </source>
</evidence>
<dbReference type="CDD" id="cd02440">
    <property type="entry name" value="AdoMet_MTases"/>
    <property type="match status" value="1"/>
</dbReference>
<evidence type="ECO:0000313" key="5">
    <source>
        <dbReference type="EMBL" id="MFD0869605.1"/>
    </source>
</evidence>
<feature type="domain" description="Methyltransferase type 11" evidence="4">
    <location>
        <begin position="43"/>
        <end position="134"/>
    </location>
</feature>
<dbReference type="PANTHER" id="PTHR44942">
    <property type="entry name" value="METHYLTRANSF_11 DOMAIN-CONTAINING PROTEIN"/>
    <property type="match status" value="1"/>
</dbReference>
<dbReference type="EMBL" id="JBHTIU010000032">
    <property type="protein sequence ID" value="MFD0869605.1"/>
    <property type="molecule type" value="Genomic_DNA"/>
</dbReference>
<keyword evidence="6" id="KW-1185">Reference proteome</keyword>
<dbReference type="EC" id="2.1.1.-" evidence="5"/>
<dbReference type="InterPro" id="IPR051052">
    <property type="entry name" value="Diverse_substrate_MTase"/>
</dbReference>
<dbReference type="Proteomes" id="UP001597120">
    <property type="component" value="Unassembled WGS sequence"/>
</dbReference>
<accession>A0ABW3D8W0</accession>
<protein>
    <submittedName>
        <fullName evidence="5">Class I SAM-dependent methyltransferase</fullName>
        <ecNumber evidence="5">2.1.1.-</ecNumber>
    </submittedName>
</protein>
<comment type="caution">
    <text evidence="5">The sequence shown here is derived from an EMBL/GenBank/DDBJ whole genome shotgun (WGS) entry which is preliminary data.</text>
</comment>
<dbReference type="InterPro" id="IPR029063">
    <property type="entry name" value="SAM-dependent_MTases_sf"/>
</dbReference>
<gene>
    <name evidence="5" type="ORF">ACFQ03_10620</name>
</gene>
<dbReference type="GO" id="GO:0008168">
    <property type="term" value="F:methyltransferase activity"/>
    <property type="evidence" value="ECO:0007669"/>
    <property type="project" value="UniProtKB-KW"/>
</dbReference>
<dbReference type="Pfam" id="PF08241">
    <property type="entry name" value="Methyltransf_11"/>
    <property type="match status" value="1"/>
</dbReference>
<keyword evidence="3 5" id="KW-0808">Transferase</keyword>
<keyword evidence="2 5" id="KW-0489">Methyltransferase</keyword>
<evidence type="ECO:0000256" key="1">
    <source>
        <dbReference type="ARBA" id="ARBA00008361"/>
    </source>
</evidence>
<dbReference type="InterPro" id="IPR013216">
    <property type="entry name" value="Methyltransf_11"/>
</dbReference>
<organism evidence="5 6">
    <name type="scientific">Paenibacillus residui</name>
    <dbReference type="NCBI Taxonomy" id="629724"/>
    <lineage>
        <taxon>Bacteria</taxon>
        <taxon>Bacillati</taxon>
        <taxon>Bacillota</taxon>
        <taxon>Bacilli</taxon>
        <taxon>Bacillales</taxon>
        <taxon>Paenibacillaceae</taxon>
        <taxon>Paenibacillus</taxon>
    </lineage>
</organism>
<dbReference type="GO" id="GO:0032259">
    <property type="term" value="P:methylation"/>
    <property type="evidence" value="ECO:0007669"/>
    <property type="project" value="UniProtKB-KW"/>
</dbReference>
<dbReference type="PANTHER" id="PTHR44942:SF4">
    <property type="entry name" value="METHYLTRANSFERASE TYPE 11 DOMAIN-CONTAINING PROTEIN"/>
    <property type="match status" value="1"/>
</dbReference>
<reference evidence="6" key="1">
    <citation type="journal article" date="2019" name="Int. J. Syst. Evol. Microbiol.">
        <title>The Global Catalogue of Microorganisms (GCM) 10K type strain sequencing project: providing services to taxonomists for standard genome sequencing and annotation.</title>
        <authorList>
            <consortium name="The Broad Institute Genomics Platform"/>
            <consortium name="The Broad Institute Genome Sequencing Center for Infectious Disease"/>
            <person name="Wu L."/>
            <person name="Ma J."/>
        </authorList>
    </citation>
    <scope>NUCLEOTIDE SEQUENCE [LARGE SCALE GENOMIC DNA]</scope>
    <source>
        <strain evidence="6">CCUG 57263</strain>
    </source>
</reference>
<proteinExistence type="inferred from homology"/>
<name>A0ABW3D8W0_9BACL</name>
<evidence type="ECO:0000313" key="6">
    <source>
        <dbReference type="Proteomes" id="UP001597120"/>
    </source>
</evidence>
<comment type="similarity">
    <text evidence="1">Belongs to the methyltransferase superfamily.</text>
</comment>
<dbReference type="RefSeq" id="WP_379288038.1">
    <property type="nucleotide sequence ID" value="NZ_JBHTIU010000032.1"/>
</dbReference>
<evidence type="ECO:0000259" key="4">
    <source>
        <dbReference type="Pfam" id="PF08241"/>
    </source>
</evidence>
<sequence length="251" mass="28350">MNSKERFSSRVDSYVKYRPSYPQEAIQYLYDTAGLPKDGEVADIGAGTGIFSKLLLERGSKVTAVEPNKEMREAAEDMLGGEPHFRVVPGSAEETGLQSRSVDFIVCAQSFHWFDRTASRAEFRRILRPGGKVALIWNSRLTHGTPFREEYERLLQTFGTDYKPEKDRDLSPEGLASFFKSGTIQEARFTNQQAFDFEGLRGRLHSSSSSLVPGDPNYENMVSELRGLFDRNNVNGQVAIDYETRVIWGEV</sequence>
<dbReference type="SUPFAM" id="SSF53335">
    <property type="entry name" value="S-adenosyl-L-methionine-dependent methyltransferases"/>
    <property type="match status" value="1"/>
</dbReference>